<evidence type="ECO:0000256" key="1">
    <source>
        <dbReference type="ARBA" id="ARBA00003993"/>
    </source>
</evidence>
<keyword evidence="13" id="KW-1185">Reference proteome</keyword>
<dbReference type="GeneID" id="106664223"/>
<dbReference type="GO" id="GO:0022627">
    <property type="term" value="C:cytosolic small ribosomal subunit"/>
    <property type="evidence" value="ECO:0007669"/>
    <property type="project" value="TreeGrafter"/>
</dbReference>
<evidence type="ECO:0000259" key="11">
    <source>
        <dbReference type="Pfam" id="PF08662"/>
    </source>
</evidence>
<keyword evidence="10" id="KW-0175">Coiled coil</keyword>
<evidence type="ECO:0000313" key="12">
    <source>
        <dbReference type="EnsemblMetazoa" id="XP_014245203.1"/>
    </source>
</evidence>
<dbReference type="InterPro" id="IPR011387">
    <property type="entry name" value="TIF2A"/>
</dbReference>
<dbReference type="Gene3D" id="2.130.10.10">
    <property type="entry name" value="YVTN repeat-like/Quinoprotein amine dehydrogenase"/>
    <property type="match status" value="2"/>
</dbReference>
<dbReference type="RefSeq" id="XP_014245203.1">
    <property type="nucleotide sequence ID" value="XM_014389717.2"/>
</dbReference>
<name>A0A8I6RH14_CIMLE</name>
<evidence type="ECO:0000256" key="8">
    <source>
        <dbReference type="ARBA" id="ARBA00022917"/>
    </source>
</evidence>
<keyword evidence="6" id="KW-0677">Repeat</keyword>
<dbReference type="Proteomes" id="UP000494040">
    <property type="component" value="Unassembled WGS sequence"/>
</dbReference>
<evidence type="ECO:0000256" key="2">
    <source>
        <dbReference type="ARBA" id="ARBA00009573"/>
    </source>
</evidence>
<evidence type="ECO:0000256" key="9">
    <source>
        <dbReference type="PIRNR" id="PIRNR017222"/>
    </source>
</evidence>
<comment type="similarity">
    <text evidence="2 9">Belongs to the WD repeat EIF2A family.</text>
</comment>
<keyword evidence="7 9" id="KW-0810">Translation regulation</keyword>
<organism evidence="12 13">
    <name type="scientific">Cimex lectularius</name>
    <name type="common">Bed bug</name>
    <name type="synonym">Acanthia lectularia</name>
    <dbReference type="NCBI Taxonomy" id="79782"/>
    <lineage>
        <taxon>Eukaryota</taxon>
        <taxon>Metazoa</taxon>
        <taxon>Ecdysozoa</taxon>
        <taxon>Arthropoda</taxon>
        <taxon>Hexapoda</taxon>
        <taxon>Insecta</taxon>
        <taxon>Pterygota</taxon>
        <taxon>Neoptera</taxon>
        <taxon>Paraneoptera</taxon>
        <taxon>Hemiptera</taxon>
        <taxon>Heteroptera</taxon>
        <taxon>Panheteroptera</taxon>
        <taxon>Cimicomorpha</taxon>
        <taxon>Cimicidae</taxon>
        <taxon>Cimex</taxon>
    </lineage>
</organism>
<dbReference type="EnsemblMetazoa" id="XM_014389717.2">
    <property type="protein sequence ID" value="XP_014245203.1"/>
    <property type="gene ID" value="LOC106664223"/>
</dbReference>
<evidence type="ECO:0000256" key="10">
    <source>
        <dbReference type="SAM" id="Coils"/>
    </source>
</evidence>
<dbReference type="PIRSF" id="PIRSF017222">
    <property type="entry name" value="eIF2A"/>
    <property type="match status" value="1"/>
</dbReference>
<comment type="function">
    <text evidence="1 9">Functions in the early steps of protein synthesis of a small number of specific mRNAs. Acts by directing the binding of methionyl-tRNAi to 40S ribosomal subunits. In contrast to the eIF-2 complex, it binds methionyl-tRNAi to 40S subunits in a codon-dependent manner, whereas the eIF-2 complex binds methionyl-tRNAi to 40S subunits in a GTP-dependent manner.</text>
</comment>
<dbReference type="GO" id="GO:0003743">
    <property type="term" value="F:translation initiation factor activity"/>
    <property type="evidence" value="ECO:0007669"/>
    <property type="project" value="UniProtKB-UniRule"/>
</dbReference>
<evidence type="ECO:0000313" key="13">
    <source>
        <dbReference type="Proteomes" id="UP000494040"/>
    </source>
</evidence>
<dbReference type="SUPFAM" id="SSF82171">
    <property type="entry name" value="DPP6 N-terminal domain-like"/>
    <property type="match status" value="1"/>
</dbReference>
<dbReference type="InterPro" id="IPR015943">
    <property type="entry name" value="WD40/YVTN_repeat-like_dom_sf"/>
</dbReference>
<proteinExistence type="inferred from homology"/>
<evidence type="ECO:0000256" key="7">
    <source>
        <dbReference type="ARBA" id="ARBA00022845"/>
    </source>
</evidence>
<dbReference type="GO" id="GO:0043022">
    <property type="term" value="F:ribosome binding"/>
    <property type="evidence" value="ECO:0007669"/>
    <property type="project" value="UniProtKB-UniRule"/>
</dbReference>
<keyword evidence="8 9" id="KW-0648">Protein biosynthesis</keyword>
<dbReference type="OMA" id="MQARWPA"/>
<sequence>MTETALPQPLLAARSSSGVCVFSGPPNNTLEPLLKLDDSKSCRCLKFSPHGDYLAWANGAKVIVVKTKDWSNVVSLDLPKVMDIHFSPKGTYFSVYELYSRSGDAKDEIKNLIVYRTENGEILEAFEQRKQENWQPQWTADEMYCSRNVKNDVFFWKSELLTGPPEKKLQNQRIVNYSLSPSAPQYHLLCYVPGKSGQPSVCKIFQFPNFDNPLAHKTFFQADRVEMFWNKKGTVALFLTTVDIDKTGSSYYGKQGLHLIDIKGNQMNVSLAKEGPIHAVEWSPLANEFCVIYGAMPPKTTLFNTKAEPVFDIPCSPINSIYYNPQGNIVLLGGFGNLQGAVDLWEAPAKKLINKTKAADTTLVSWSPDGTYFMTATTAPRLRVCNGYKIWHYTGSLVHEKSWNEGEELWEVVWQNFPPGTFKKPQVCYEQVKGIASQSPEASKQAYRPPGARGKPSSFKLNTEIVDVKPGTVVTQKGQVQMSKNAIKLKKNREAKKAAKAVDGFISQSDVQKLNDYADSLKEYTSTDPEKEKAIKKLRVKLIEIEKLKEQQKAGKQLEKNQLEKMKNEDTLLKQMKSLAM</sequence>
<evidence type="ECO:0000256" key="3">
    <source>
        <dbReference type="ARBA" id="ARBA00013819"/>
    </source>
</evidence>
<dbReference type="GO" id="GO:0006417">
    <property type="term" value="P:regulation of translation"/>
    <property type="evidence" value="ECO:0007669"/>
    <property type="project" value="UniProtKB-KW"/>
</dbReference>
<dbReference type="GO" id="GO:0003729">
    <property type="term" value="F:mRNA binding"/>
    <property type="evidence" value="ECO:0007669"/>
    <property type="project" value="TreeGrafter"/>
</dbReference>
<feature type="coiled-coil region" evidence="10">
    <location>
        <begin position="531"/>
        <end position="569"/>
    </location>
</feature>
<reference evidence="12" key="1">
    <citation type="submission" date="2022-01" db="UniProtKB">
        <authorList>
            <consortium name="EnsemblMetazoa"/>
        </authorList>
    </citation>
    <scope>IDENTIFICATION</scope>
</reference>
<dbReference type="PANTHER" id="PTHR13227">
    <property type="entry name" value="EUKARYOTIC TRANSLATION INITIATION FACTOR 2A"/>
    <property type="match status" value="1"/>
</dbReference>
<feature type="domain" description="Translation initiation factor beta propellor-like" evidence="11">
    <location>
        <begin position="217"/>
        <end position="412"/>
    </location>
</feature>
<evidence type="ECO:0000256" key="6">
    <source>
        <dbReference type="ARBA" id="ARBA00022737"/>
    </source>
</evidence>
<dbReference type="PANTHER" id="PTHR13227:SF0">
    <property type="entry name" value="EUKARYOTIC TRANSLATION INITIATION FACTOR 2A"/>
    <property type="match status" value="1"/>
</dbReference>
<evidence type="ECO:0000256" key="4">
    <source>
        <dbReference type="ARBA" id="ARBA00022540"/>
    </source>
</evidence>
<protein>
    <recommendedName>
        <fullName evidence="3 9">Eukaryotic translation initiation factor 2A</fullName>
        <shortName evidence="9">eIF-2A</shortName>
    </recommendedName>
</protein>
<dbReference type="Pfam" id="PF08662">
    <property type="entry name" value="eIF2A"/>
    <property type="match status" value="1"/>
</dbReference>
<dbReference type="InterPro" id="IPR013979">
    <property type="entry name" value="TIF_beta_prop-like"/>
</dbReference>
<dbReference type="AlphaFoldDB" id="A0A8I6RH14"/>
<keyword evidence="4 9" id="KW-0396">Initiation factor</keyword>
<dbReference type="CTD" id="83939"/>
<dbReference type="KEGG" id="clec:106664223"/>
<dbReference type="GO" id="GO:0000049">
    <property type="term" value="F:tRNA binding"/>
    <property type="evidence" value="ECO:0007669"/>
    <property type="project" value="UniProtKB-UniRule"/>
</dbReference>
<accession>A0A8I6RH14</accession>
<dbReference type="OrthoDB" id="2194683at2759"/>
<evidence type="ECO:0000256" key="5">
    <source>
        <dbReference type="ARBA" id="ARBA00022574"/>
    </source>
</evidence>
<keyword evidence="5" id="KW-0853">WD repeat</keyword>